<dbReference type="PIRSF" id="PIRSF036625">
    <property type="entry name" value="GAF_ANTAR"/>
    <property type="match status" value="1"/>
</dbReference>
<dbReference type="InterPro" id="IPR012074">
    <property type="entry name" value="GAF_ANTAR"/>
</dbReference>
<dbReference type="SMART" id="SM01012">
    <property type="entry name" value="ANTAR"/>
    <property type="match status" value="1"/>
</dbReference>
<dbReference type="GO" id="GO:0003723">
    <property type="term" value="F:RNA binding"/>
    <property type="evidence" value="ECO:0007669"/>
    <property type="project" value="InterPro"/>
</dbReference>
<organism evidence="6">
    <name type="scientific">freshwater metagenome</name>
    <dbReference type="NCBI Taxonomy" id="449393"/>
    <lineage>
        <taxon>unclassified sequences</taxon>
        <taxon>metagenomes</taxon>
        <taxon>ecological metagenomes</taxon>
    </lineage>
</organism>
<sequence>MSEDRIVEASRRLAAALRPGDLDQTLANITAAAVEVLPDVQSSSLSIKHSDGRLETVAPTHDVLRDVDAAQYELQEGPCYEAAVDTVHIVSPHLAADDRFPRYAPVALEAGIRAQAGIRLFDAQHSNGALNLYSDKVGAFEDLGVLAQLFAHQSAVALEYARRIDQLEEAVTARQLIGQAVGVVMERFGVDDARAFGFLTRLSNQENLKLRLVAERLLATPRDTPEG</sequence>
<proteinExistence type="predicted"/>
<dbReference type="EMBL" id="CAFBMW010000029">
    <property type="protein sequence ID" value="CAB4956523.1"/>
    <property type="molecule type" value="Genomic_DNA"/>
</dbReference>
<dbReference type="Pfam" id="PF03861">
    <property type="entry name" value="ANTAR"/>
    <property type="match status" value="1"/>
</dbReference>
<evidence type="ECO:0000259" key="5">
    <source>
        <dbReference type="PROSITE" id="PS50921"/>
    </source>
</evidence>
<evidence type="ECO:0000256" key="4">
    <source>
        <dbReference type="ARBA" id="ARBA00023163"/>
    </source>
</evidence>
<reference evidence="6" key="1">
    <citation type="submission" date="2020-05" db="EMBL/GenBank/DDBJ databases">
        <authorList>
            <person name="Chiriac C."/>
            <person name="Salcher M."/>
            <person name="Ghai R."/>
            <person name="Kavagutti S V."/>
        </authorList>
    </citation>
    <scope>NUCLEOTIDE SEQUENCE</scope>
</reference>
<evidence type="ECO:0000256" key="2">
    <source>
        <dbReference type="ARBA" id="ARBA00022777"/>
    </source>
</evidence>
<dbReference type="Gene3D" id="1.10.10.10">
    <property type="entry name" value="Winged helix-like DNA-binding domain superfamily/Winged helix DNA-binding domain"/>
    <property type="match status" value="1"/>
</dbReference>
<accession>A0A6J7KNV9</accession>
<dbReference type="PROSITE" id="PS50921">
    <property type="entry name" value="ANTAR"/>
    <property type="match status" value="1"/>
</dbReference>
<dbReference type="InterPro" id="IPR005561">
    <property type="entry name" value="ANTAR"/>
</dbReference>
<dbReference type="SUPFAM" id="SSF52172">
    <property type="entry name" value="CheY-like"/>
    <property type="match status" value="1"/>
</dbReference>
<evidence type="ECO:0000313" key="6">
    <source>
        <dbReference type="EMBL" id="CAB4956523.1"/>
    </source>
</evidence>
<dbReference type="Gene3D" id="3.30.450.40">
    <property type="match status" value="1"/>
</dbReference>
<dbReference type="InterPro" id="IPR029016">
    <property type="entry name" value="GAF-like_dom_sf"/>
</dbReference>
<dbReference type="InterPro" id="IPR011006">
    <property type="entry name" value="CheY-like_superfamily"/>
</dbReference>
<dbReference type="SUPFAM" id="SSF55781">
    <property type="entry name" value="GAF domain-like"/>
    <property type="match status" value="1"/>
</dbReference>
<name>A0A6J7KNV9_9ZZZZ</name>
<gene>
    <name evidence="6" type="ORF">UFOPK3662_02916</name>
</gene>
<keyword evidence="3" id="KW-0805">Transcription regulation</keyword>
<dbReference type="InterPro" id="IPR036388">
    <property type="entry name" value="WH-like_DNA-bd_sf"/>
</dbReference>
<dbReference type="GO" id="GO:0016301">
    <property type="term" value="F:kinase activity"/>
    <property type="evidence" value="ECO:0007669"/>
    <property type="project" value="UniProtKB-KW"/>
</dbReference>
<protein>
    <submittedName>
        <fullName evidence="6">Unannotated protein</fullName>
    </submittedName>
</protein>
<keyword evidence="2" id="KW-0418">Kinase</keyword>
<evidence type="ECO:0000256" key="3">
    <source>
        <dbReference type="ARBA" id="ARBA00023015"/>
    </source>
</evidence>
<feature type="domain" description="ANTAR" evidence="5">
    <location>
        <begin position="157"/>
        <end position="218"/>
    </location>
</feature>
<dbReference type="AlphaFoldDB" id="A0A6J7KNV9"/>
<evidence type="ECO:0000256" key="1">
    <source>
        <dbReference type="ARBA" id="ARBA00022679"/>
    </source>
</evidence>
<keyword evidence="1" id="KW-0808">Transferase</keyword>
<dbReference type="Pfam" id="PF13185">
    <property type="entry name" value="GAF_2"/>
    <property type="match status" value="1"/>
</dbReference>
<keyword evidence="4" id="KW-0804">Transcription</keyword>
<dbReference type="InterPro" id="IPR003018">
    <property type="entry name" value="GAF"/>
</dbReference>